<organism evidence="1 2">
    <name type="scientific">Winogradskyella ouciana</name>
    <dbReference type="NCBI Taxonomy" id="2608631"/>
    <lineage>
        <taxon>Bacteria</taxon>
        <taxon>Pseudomonadati</taxon>
        <taxon>Bacteroidota</taxon>
        <taxon>Flavobacteriia</taxon>
        <taxon>Flavobacteriales</taxon>
        <taxon>Flavobacteriaceae</taxon>
        <taxon>Winogradskyella</taxon>
    </lineage>
</organism>
<comment type="caution">
    <text evidence="1">The sequence shown here is derived from an EMBL/GenBank/DDBJ whole genome shotgun (WGS) entry which is preliminary data.</text>
</comment>
<dbReference type="RefSeq" id="WP_155087992.1">
    <property type="nucleotide sequence ID" value="NZ_OZ260095.1"/>
</dbReference>
<dbReference type="EMBL" id="WJYA01000004">
    <property type="protein sequence ID" value="MTE26153.1"/>
    <property type="molecule type" value="Genomic_DNA"/>
</dbReference>
<dbReference type="AlphaFoldDB" id="A0A7K1GAI1"/>
<name>A0A7K1GAI1_9FLAO</name>
<sequence length="154" mass="18339">MNSKIFATRVKQYESILNEHIGNKTTWIENDWFLIEPLNENDSEISIRFLFDEIRVGIGMVTESYSDKYAGLEFEKGFEKFLKLISTKIKREDLYKGKYPYKSHYTFENNGVYELFGTAMTFEFRFWKKLIKKTNIQKAIIESELIMETLNVIK</sequence>
<keyword evidence="2" id="KW-1185">Reference proteome</keyword>
<dbReference type="Proteomes" id="UP000447545">
    <property type="component" value="Unassembled WGS sequence"/>
</dbReference>
<accession>A0A7K1GAI1</accession>
<gene>
    <name evidence="1" type="ORF">F1003_04335</name>
</gene>
<evidence type="ECO:0000313" key="1">
    <source>
        <dbReference type="EMBL" id="MTE26153.1"/>
    </source>
</evidence>
<evidence type="ECO:0000313" key="2">
    <source>
        <dbReference type="Proteomes" id="UP000447545"/>
    </source>
</evidence>
<protein>
    <submittedName>
        <fullName evidence="1">Uncharacterized protein</fullName>
    </submittedName>
</protein>
<reference evidence="1 2" key="1">
    <citation type="submission" date="2019-11" db="EMBL/GenBank/DDBJ databases">
        <title>Winogradskyella ouciana sp. nov., isolated from the hadal seawater of the Mariana Trench.</title>
        <authorList>
            <person name="Liu R."/>
        </authorList>
    </citation>
    <scope>NUCLEOTIDE SEQUENCE [LARGE SCALE GENOMIC DNA]</scope>
    <source>
        <strain evidence="1 2">ZXX205</strain>
    </source>
</reference>
<proteinExistence type="predicted"/>